<proteinExistence type="predicted"/>
<gene>
    <name evidence="3" type="ORF">E3T55_04080</name>
</gene>
<feature type="domain" description="RCK N-terminal" evidence="1">
    <location>
        <begin position="3"/>
        <end position="119"/>
    </location>
</feature>
<dbReference type="PROSITE" id="PS51202">
    <property type="entry name" value="RCK_C"/>
    <property type="match status" value="1"/>
</dbReference>
<dbReference type="SUPFAM" id="SSF51735">
    <property type="entry name" value="NAD(P)-binding Rossmann-fold domains"/>
    <property type="match status" value="1"/>
</dbReference>
<dbReference type="OrthoDB" id="9776294at2"/>
<dbReference type="InterPro" id="IPR003148">
    <property type="entry name" value="RCK_N"/>
</dbReference>
<dbReference type="Gene3D" id="3.30.70.1450">
    <property type="entry name" value="Regulator of K+ conductance, C-terminal domain"/>
    <property type="match status" value="1"/>
</dbReference>
<dbReference type="Gene3D" id="3.40.50.720">
    <property type="entry name" value="NAD(P)-binding Rossmann-like Domain"/>
    <property type="match status" value="1"/>
</dbReference>
<dbReference type="SUPFAM" id="SSF116726">
    <property type="entry name" value="TrkA C-terminal domain-like"/>
    <property type="match status" value="1"/>
</dbReference>
<dbReference type="InterPro" id="IPR050721">
    <property type="entry name" value="Trk_Ktr_HKT_K-transport"/>
</dbReference>
<dbReference type="EMBL" id="SOHE01000016">
    <property type="protein sequence ID" value="TFD54634.1"/>
    <property type="molecule type" value="Genomic_DNA"/>
</dbReference>
<evidence type="ECO:0000313" key="3">
    <source>
        <dbReference type="EMBL" id="TFD54634.1"/>
    </source>
</evidence>
<dbReference type="PANTHER" id="PTHR43833">
    <property type="entry name" value="POTASSIUM CHANNEL PROTEIN 2-RELATED-RELATED"/>
    <property type="match status" value="1"/>
</dbReference>
<organism evidence="3 4">
    <name type="scientific">Cryobacterium frigoriphilum</name>
    <dbReference type="NCBI Taxonomy" id="1259150"/>
    <lineage>
        <taxon>Bacteria</taxon>
        <taxon>Bacillati</taxon>
        <taxon>Actinomycetota</taxon>
        <taxon>Actinomycetes</taxon>
        <taxon>Micrococcales</taxon>
        <taxon>Microbacteriaceae</taxon>
        <taxon>Cryobacterium</taxon>
    </lineage>
</organism>
<dbReference type="InterPro" id="IPR036721">
    <property type="entry name" value="RCK_C_sf"/>
</dbReference>
<dbReference type="Proteomes" id="UP000297447">
    <property type="component" value="Unassembled WGS sequence"/>
</dbReference>
<dbReference type="GO" id="GO:0008324">
    <property type="term" value="F:monoatomic cation transmembrane transporter activity"/>
    <property type="evidence" value="ECO:0007669"/>
    <property type="project" value="InterPro"/>
</dbReference>
<feature type="domain" description="RCK C-terminal" evidence="2">
    <location>
        <begin position="135"/>
        <end position="217"/>
    </location>
</feature>
<accession>A0A4V3IS36</accession>
<dbReference type="Pfam" id="PF02080">
    <property type="entry name" value="TrkA_C"/>
    <property type="match status" value="1"/>
</dbReference>
<evidence type="ECO:0000313" key="4">
    <source>
        <dbReference type="Proteomes" id="UP000297447"/>
    </source>
</evidence>
<protein>
    <submittedName>
        <fullName evidence="3">TrkA family potassium uptake protein</fullName>
    </submittedName>
</protein>
<dbReference type="GO" id="GO:0006813">
    <property type="term" value="P:potassium ion transport"/>
    <property type="evidence" value="ECO:0007669"/>
    <property type="project" value="InterPro"/>
</dbReference>
<dbReference type="PANTHER" id="PTHR43833:SF7">
    <property type="entry name" value="KTR SYSTEM POTASSIUM UPTAKE PROTEIN C"/>
    <property type="match status" value="1"/>
</dbReference>
<evidence type="ECO:0000259" key="1">
    <source>
        <dbReference type="PROSITE" id="PS51201"/>
    </source>
</evidence>
<comment type="caution">
    <text evidence="3">The sequence shown here is derived from an EMBL/GenBank/DDBJ whole genome shotgun (WGS) entry which is preliminary data.</text>
</comment>
<sequence>MEAESVVVIGLGRFGSALALELMRAGTEVLGIDGDEEVVQAHNRLLTHVVRADSTKEATLRELSVPDFSSVVVAIGGDIQANILTASLLLKLGIANIWAKAVSDPHGEILTQLGVQHVIYPEKDMGKRVAHLVRGAMQDYVEIGENFAIVKTTPPAAVLGRPLAETKVRATYGVTVTAFHRPGAGWSYTSVDTVLLEGDVILVAGQSERVEAFSLLR</sequence>
<keyword evidence="4" id="KW-1185">Reference proteome</keyword>
<dbReference type="InterPro" id="IPR006037">
    <property type="entry name" value="RCK_C"/>
</dbReference>
<dbReference type="Pfam" id="PF02254">
    <property type="entry name" value="TrkA_N"/>
    <property type="match status" value="1"/>
</dbReference>
<reference evidence="3 4" key="1">
    <citation type="submission" date="2019-03" db="EMBL/GenBank/DDBJ databases">
        <title>Genomics of glacier-inhabiting Cryobacterium strains.</title>
        <authorList>
            <person name="Liu Q."/>
            <person name="Xin Y.-H."/>
        </authorList>
    </citation>
    <scope>NUCLEOTIDE SEQUENCE [LARGE SCALE GENOMIC DNA]</scope>
    <source>
        <strain evidence="3 4">Hh14</strain>
    </source>
</reference>
<evidence type="ECO:0000259" key="2">
    <source>
        <dbReference type="PROSITE" id="PS51202"/>
    </source>
</evidence>
<dbReference type="AlphaFoldDB" id="A0A4V3IS36"/>
<name>A0A4V3IS36_9MICO</name>
<dbReference type="PROSITE" id="PS51201">
    <property type="entry name" value="RCK_N"/>
    <property type="match status" value="1"/>
</dbReference>
<dbReference type="InterPro" id="IPR036291">
    <property type="entry name" value="NAD(P)-bd_dom_sf"/>
</dbReference>